<dbReference type="InterPro" id="IPR012340">
    <property type="entry name" value="NA-bd_OB-fold"/>
</dbReference>
<comment type="caution">
    <text evidence="3">The sequence shown here is derived from an EMBL/GenBank/DDBJ whole genome shotgun (WGS) entry which is preliminary data.</text>
</comment>
<dbReference type="GO" id="GO:0042645">
    <property type="term" value="C:mitochondrial nucleoid"/>
    <property type="evidence" value="ECO:0007669"/>
    <property type="project" value="TreeGrafter"/>
</dbReference>
<keyword evidence="4" id="KW-1185">Reference proteome</keyword>
<accession>A0A1Y2I0X9</accession>
<reference evidence="3 4" key="1">
    <citation type="submission" date="2016-07" db="EMBL/GenBank/DDBJ databases">
        <title>Pervasive Adenine N6-methylation of Active Genes in Fungi.</title>
        <authorList>
            <consortium name="DOE Joint Genome Institute"/>
            <person name="Mondo S.J."/>
            <person name="Dannebaum R.O."/>
            <person name="Kuo R.C."/>
            <person name="Labutti K."/>
            <person name="Haridas S."/>
            <person name="Kuo A."/>
            <person name="Salamov A."/>
            <person name="Ahrendt S.R."/>
            <person name="Lipzen A."/>
            <person name="Sullivan W."/>
            <person name="Andreopoulos W.B."/>
            <person name="Clum A."/>
            <person name="Lindquist E."/>
            <person name="Daum C."/>
            <person name="Ramamoorthy G.K."/>
            <person name="Gryganskyi A."/>
            <person name="Culley D."/>
            <person name="Magnuson J.K."/>
            <person name="James T.Y."/>
            <person name="O'Malley M.A."/>
            <person name="Stajich J.E."/>
            <person name="Spatafora J.W."/>
            <person name="Visel A."/>
            <person name="Grigoriev I.V."/>
        </authorList>
    </citation>
    <scope>NUCLEOTIDE SEQUENCE [LARGE SCALE GENOMIC DNA]</scope>
    <source>
        <strain evidence="3 4">PL171</strain>
    </source>
</reference>
<organism evidence="3 4">
    <name type="scientific">Catenaria anguillulae PL171</name>
    <dbReference type="NCBI Taxonomy" id="765915"/>
    <lineage>
        <taxon>Eukaryota</taxon>
        <taxon>Fungi</taxon>
        <taxon>Fungi incertae sedis</taxon>
        <taxon>Blastocladiomycota</taxon>
        <taxon>Blastocladiomycetes</taxon>
        <taxon>Blastocladiales</taxon>
        <taxon>Catenariaceae</taxon>
        <taxon>Catenaria</taxon>
    </lineage>
</organism>
<dbReference type="AlphaFoldDB" id="A0A1Y2I0X9"/>
<dbReference type="InterPro" id="IPR011344">
    <property type="entry name" value="ssDNA-bd"/>
</dbReference>
<dbReference type="Proteomes" id="UP000193411">
    <property type="component" value="Unassembled WGS sequence"/>
</dbReference>
<name>A0A1Y2I0X9_9FUNG</name>
<evidence type="ECO:0000313" key="3">
    <source>
        <dbReference type="EMBL" id="ORZ40399.1"/>
    </source>
</evidence>
<dbReference type="OrthoDB" id="1078367at2759"/>
<keyword evidence="1 2" id="KW-0238">DNA-binding</keyword>
<proteinExistence type="predicted"/>
<dbReference type="Pfam" id="PF00436">
    <property type="entry name" value="SSB"/>
    <property type="match status" value="1"/>
</dbReference>
<dbReference type="PANTHER" id="PTHR10302:SF0">
    <property type="entry name" value="SINGLE-STRANDED DNA-BINDING PROTEIN, MITOCHONDRIAL"/>
    <property type="match status" value="1"/>
</dbReference>
<evidence type="ECO:0000313" key="4">
    <source>
        <dbReference type="Proteomes" id="UP000193411"/>
    </source>
</evidence>
<dbReference type="PROSITE" id="PS50935">
    <property type="entry name" value="SSB"/>
    <property type="match status" value="1"/>
</dbReference>
<dbReference type="InterPro" id="IPR000424">
    <property type="entry name" value="Primosome_PriB/ssb"/>
</dbReference>
<dbReference type="PANTHER" id="PTHR10302">
    <property type="entry name" value="SINGLE-STRANDED DNA-BINDING PROTEIN"/>
    <property type="match status" value="1"/>
</dbReference>
<dbReference type="GO" id="GO:0003697">
    <property type="term" value="F:single-stranded DNA binding"/>
    <property type="evidence" value="ECO:0007669"/>
    <property type="project" value="InterPro"/>
</dbReference>
<evidence type="ECO:0008006" key="5">
    <source>
        <dbReference type="Google" id="ProtNLM"/>
    </source>
</evidence>
<evidence type="ECO:0000256" key="1">
    <source>
        <dbReference type="ARBA" id="ARBA00023125"/>
    </source>
</evidence>
<dbReference type="Gene3D" id="2.40.50.140">
    <property type="entry name" value="Nucleic acid-binding proteins"/>
    <property type="match status" value="1"/>
</dbReference>
<feature type="non-terminal residue" evidence="3">
    <location>
        <position position="187"/>
    </location>
</feature>
<protein>
    <recommendedName>
        <fullName evidence="5">Single-stranded DNA-binding protein</fullName>
    </recommendedName>
</protein>
<dbReference type="CDD" id="cd04496">
    <property type="entry name" value="SSB_OBF"/>
    <property type="match status" value="1"/>
</dbReference>
<gene>
    <name evidence="3" type="ORF">BCR44DRAFT_230184</name>
</gene>
<evidence type="ECO:0000256" key="2">
    <source>
        <dbReference type="PROSITE-ProRule" id="PRU00252"/>
    </source>
</evidence>
<dbReference type="SUPFAM" id="SSF50249">
    <property type="entry name" value="Nucleic acid-binding proteins"/>
    <property type="match status" value="1"/>
</dbReference>
<dbReference type="EMBL" id="MCFL01000003">
    <property type="protein sequence ID" value="ORZ40399.1"/>
    <property type="molecule type" value="Genomic_DNA"/>
</dbReference>
<sequence length="187" mass="21134">MHIFRPNSSDIDEHTQRNVTATMFRRLYSTSSDAARIVRITPVGLNRVTLIGRLADPPREILLSKGDDASPSRYATSFTVMTTDKRYEKTDKEESTSFINQYHKVISYDTFTHKYFMDRLQAGVSVYVEGKLVTKKWTDASGANRYTTEIDASAQNGRVILVNDKVPEGFGAHKEGGEEAYVPESKR</sequence>
<dbReference type="GO" id="GO:0006264">
    <property type="term" value="P:mitochondrial DNA replication"/>
    <property type="evidence" value="ECO:0007669"/>
    <property type="project" value="TreeGrafter"/>
</dbReference>